<comment type="caution">
    <text evidence="4">Lacks conserved residue(s) required for the propagation of feature annotation.</text>
</comment>
<dbReference type="NCBIfam" id="NF004863">
    <property type="entry name" value="PRK06223.1"/>
    <property type="match status" value="1"/>
</dbReference>
<feature type="domain" description="Lactate/malate dehydrogenase C-terminal" evidence="9">
    <location>
        <begin position="147"/>
        <end position="305"/>
    </location>
</feature>
<evidence type="ECO:0000313" key="10">
    <source>
        <dbReference type="EMBL" id="TET47749.1"/>
    </source>
</evidence>
<feature type="binding site" evidence="4 7">
    <location>
        <begin position="9"/>
        <end position="14"/>
    </location>
    <ligand>
        <name>NAD(+)</name>
        <dbReference type="ChEBI" id="CHEBI:57540"/>
    </ligand>
</feature>
<dbReference type="Pfam" id="PF00056">
    <property type="entry name" value="Ldh_1_N"/>
    <property type="match status" value="1"/>
</dbReference>
<feature type="binding site" evidence="4 6">
    <location>
        <position position="120"/>
    </location>
    <ligand>
        <name>substrate</name>
    </ligand>
</feature>
<dbReference type="HAMAP" id="MF_00487">
    <property type="entry name" value="Malate_dehydrog_3"/>
    <property type="match status" value="1"/>
</dbReference>
<name>A0A523UZ96_UNCT6</name>
<dbReference type="InterPro" id="IPR036291">
    <property type="entry name" value="NAD(P)-bd_dom_sf"/>
</dbReference>
<feature type="active site" description="Proton acceptor" evidence="4 5">
    <location>
        <position position="175"/>
    </location>
</feature>
<feature type="binding site" evidence="4 7">
    <location>
        <position position="95"/>
    </location>
    <ligand>
        <name>NAD(+)</name>
        <dbReference type="ChEBI" id="CHEBI:57540"/>
    </ligand>
</feature>
<dbReference type="InterPro" id="IPR015955">
    <property type="entry name" value="Lactate_DH/Glyco_Ohase_4_C"/>
</dbReference>
<dbReference type="GO" id="GO:0030060">
    <property type="term" value="F:L-malate dehydrogenase (NAD+) activity"/>
    <property type="evidence" value="ECO:0007669"/>
    <property type="project" value="UniProtKB-UniRule"/>
</dbReference>
<accession>A0A523UZ96</accession>
<dbReference type="InterPro" id="IPR022383">
    <property type="entry name" value="Lactate/malate_DH_C"/>
</dbReference>
<dbReference type="Gene3D" id="3.90.110.10">
    <property type="entry name" value="Lactate dehydrogenase/glycoside hydrolase, family 4, C-terminal"/>
    <property type="match status" value="1"/>
</dbReference>
<comment type="function">
    <text evidence="4">Catalyzes the reversible oxidation of malate to oxaloacetate.</text>
</comment>
<proteinExistence type="inferred from homology"/>
<gene>
    <name evidence="4 10" type="primary">mdh</name>
    <name evidence="10" type="ORF">E3J62_00700</name>
</gene>
<organism evidence="10 11">
    <name type="scientific">candidate division TA06 bacterium</name>
    <dbReference type="NCBI Taxonomy" id="2250710"/>
    <lineage>
        <taxon>Bacteria</taxon>
        <taxon>Bacteria division TA06</taxon>
    </lineage>
</organism>
<dbReference type="EC" id="1.1.1.37" evidence="4"/>
<comment type="similarity">
    <text evidence="4">Belongs to the LDH/MDH superfamily. MDH type 3 family.</text>
</comment>
<comment type="caution">
    <text evidence="10">The sequence shown here is derived from an EMBL/GenBank/DDBJ whole genome shotgun (WGS) entry which is preliminary data.</text>
</comment>
<dbReference type="FunFam" id="3.40.50.720:FF:000018">
    <property type="entry name" value="Malate dehydrogenase"/>
    <property type="match status" value="1"/>
</dbReference>
<feature type="binding site" evidence="4 7">
    <location>
        <begin position="118"/>
        <end position="120"/>
    </location>
    <ligand>
        <name>NAD(+)</name>
        <dbReference type="ChEBI" id="CHEBI:57540"/>
    </ligand>
</feature>
<keyword evidence="2 4" id="KW-0560">Oxidoreductase</keyword>
<dbReference type="PANTHER" id="PTHR43128">
    <property type="entry name" value="L-2-HYDROXYCARBOXYLATE DEHYDROGENASE (NAD(P)(+))"/>
    <property type="match status" value="1"/>
</dbReference>
<dbReference type="AlphaFoldDB" id="A0A523UZ96"/>
<comment type="catalytic activity">
    <reaction evidence="4">
        <text>(S)-malate + NAD(+) = oxaloacetate + NADH + H(+)</text>
        <dbReference type="Rhea" id="RHEA:21432"/>
        <dbReference type="ChEBI" id="CHEBI:15378"/>
        <dbReference type="ChEBI" id="CHEBI:15589"/>
        <dbReference type="ChEBI" id="CHEBI:16452"/>
        <dbReference type="ChEBI" id="CHEBI:57540"/>
        <dbReference type="ChEBI" id="CHEBI:57945"/>
        <dbReference type="EC" id="1.1.1.37"/>
    </reaction>
</comment>
<feature type="domain" description="Lactate/malate dehydrogenase N-terminal" evidence="8">
    <location>
        <begin position="3"/>
        <end position="142"/>
    </location>
</feature>
<keyword evidence="3 4" id="KW-0520">NAD</keyword>
<dbReference type="Gene3D" id="3.40.50.720">
    <property type="entry name" value="NAD(P)-binding Rossmann-like Domain"/>
    <property type="match status" value="1"/>
</dbReference>
<feature type="binding site" evidence="4 6">
    <location>
        <position position="88"/>
    </location>
    <ligand>
        <name>substrate</name>
    </ligand>
</feature>
<dbReference type="PRINTS" id="PR00086">
    <property type="entry name" value="LLDHDRGNASE"/>
</dbReference>
<dbReference type="Pfam" id="PF02866">
    <property type="entry name" value="Ldh_1_C"/>
    <property type="match status" value="1"/>
</dbReference>
<feature type="binding site" evidence="4 6">
    <location>
        <position position="82"/>
    </location>
    <ligand>
        <name>substrate</name>
    </ligand>
</feature>
<evidence type="ECO:0000256" key="7">
    <source>
        <dbReference type="PIRSR" id="PIRSR000102-3"/>
    </source>
</evidence>
<dbReference type="GO" id="GO:0006099">
    <property type="term" value="P:tricarboxylic acid cycle"/>
    <property type="evidence" value="ECO:0007669"/>
    <property type="project" value="UniProtKB-UniRule"/>
</dbReference>
<evidence type="ECO:0000256" key="3">
    <source>
        <dbReference type="ARBA" id="ARBA00023027"/>
    </source>
</evidence>
<dbReference type="InterPro" id="IPR011275">
    <property type="entry name" value="Malate_DH_type3"/>
</dbReference>
<evidence type="ECO:0000256" key="4">
    <source>
        <dbReference type="HAMAP-Rule" id="MF_00487"/>
    </source>
</evidence>
<keyword evidence="1 4" id="KW-0816">Tricarboxylic acid cycle</keyword>
<feature type="binding site" evidence="4 6">
    <location>
        <position position="151"/>
    </location>
    <ligand>
        <name>substrate</name>
    </ligand>
</feature>
<evidence type="ECO:0000256" key="5">
    <source>
        <dbReference type="PIRSR" id="PIRSR000102-1"/>
    </source>
</evidence>
<evidence type="ECO:0000259" key="8">
    <source>
        <dbReference type="Pfam" id="PF00056"/>
    </source>
</evidence>
<protein>
    <recommendedName>
        <fullName evidence="4">Malate dehydrogenase</fullName>
        <ecNumber evidence="4">1.1.1.37</ecNumber>
    </recommendedName>
</protein>
<evidence type="ECO:0000259" key="9">
    <source>
        <dbReference type="Pfam" id="PF02866"/>
    </source>
</evidence>
<sequence length="313" mass="33895">MATKITVIGAGNVGSTLVQRLSEKQLGDIVLLERVKDLAKGKVLDLMQTHPITGFDSRIIATNDYGETAGSDIIVITAGLPRKPGMSREDLLANNTAVVKSVTEQAAPKSPKAIIVVVTNPLDLMTYVSKKVSGFPRERIIGMAGALDSARLREFIAMELNASVWDVQAMVLGGHGDLMVPLIRYCSVAGIPITELMSMKHIDKIIERTRKAGGEIVSYLKTGSAYWAPAAAISQMVESIVKDTCRIIPCSVYLEGEYGLTDICLGVPVKLGDKGVEEIMEIKLNSNEMMALQKSAESVRATIDNLQRMDFDL</sequence>
<dbReference type="PANTHER" id="PTHR43128:SF16">
    <property type="entry name" value="L-LACTATE DEHYDROGENASE"/>
    <property type="match status" value="1"/>
</dbReference>
<reference evidence="10 11" key="1">
    <citation type="submission" date="2019-03" db="EMBL/GenBank/DDBJ databases">
        <title>Metabolic potential of uncultured bacteria and archaea associated with petroleum seepage in deep-sea sediments.</title>
        <authorList>
            <person name="Dong X."/>
            <person name="Hubert C."/>
        </authorList>
    </citation>
    <scope>NUCLEOTIDE SEQUENCE [LARGE SCALE GENOMIC DNA]</scope>
    <source>
        <strain evidence="10">E44_bin18</strain>
    </source>
</reference>
<dbReference type="GO" id="GO:0004459">
    <property type="term" value="F:L-lactate dehydrogenase (NAD+) activity"/>
    <property type="evidence" value="ECO:0007669"/>
    <property type="project" value="TreeGrafter"/>
</dbReference>
<dbReference type="SUPFAM" id="SSF51735">
    <property type="entry name" value="NAD(P)-binding Rossmann-fold domains"/>
    <property type="match status" value="1"/>
</dbReference>
<dbReference type="CDD" id="cd01339">
    <property type="entry name" value="LDH-like_MDH"/>
    <property type="match status" value="1"/>
</dbReference>
<evidence type="ECO:0000256" key="6">
    <source>
        <dbReference type="PIRSR" id="PIRSR000102-2"/>
    </source>
</evidence>
<dbReference type="InterPro" id="IPR001236">
    <property type="entry name" value="Lactate/malate_DH_N"/>
</dbReference>
<evidence type="ECO:0000313" key="11">
    <source>
        <dbReference type="Proteomes" id="UP000315525"/>
    </source>
</evidence>
<dbReference type="FunFam" id="3.90.110.10:FF:000004">
    <property type="entry name" value="Malate dehydrogenase"/>
    <property type="match status" value="1"/>
</dbReference>
<dbReference type="SUPFAM" id="SSF56327">
    <property type="entry name" value="LDH C-terminal domain-like"/>
    <property type="match status" value="1"/>
</dbReference>
<dbReference type="EMBL" id="SOJN01000010">
    <property type="protein sequence ID" value="TET47749.1"/>
    <property type="molecule type" value="Genomic_DNA"/>
</dbReference>
<evidence type="ECO:0000256" key="1">
    <source>
        <dbReference type="ARBA" id="ARBA00022532"/>
    </source>
</evidence>
<dbReference type="PIRSF" id="PIRSF000102">
    <property type="entry name" value="Lac_mal_DH"/>
    <property type="match status" value="1"/>
</dbReference>
<dbReference type="NCBIfam" id="TIGR01763">
    <property type="entry name" value="MalateDH_bact"/>
    <property type="match status" value="1"/>
</dbReference>
<dbReference type="Proteomes" id="UP000315525">
    <property type="component" value="Unassembled WGS sequence"/>
</dbReference>
<dbReference type="InterPro" id="IPR001557">
    <property type="entry name" value="L-lactate/malate_DH"/>
</dbReference>
<dbReference type="GO" id="GO:0006089">
    <property type="term" value="P:lactate metabolic process"/>
    <property type="evidence" value="ECO:0007669"/>
    <property type="project" value="TreeGrafter"/>
</dbReference>
<evidence type="ECO:0000256" key="2">
    <source>
        <dbReference type="ARBA" id="ARBA00023002"/>
    </source>
</evidence>